<dbReference type="Proteomes" id="UP001062846">
    <property type="component" value="Chromosome 11"/>
</dbReference>
<keyword evidence="2" id="KW-1185">Reference proteome</keyword>
<accession>A0ACC0LXX1</accession>
<evidence type="ECO:0000313" key="2">
    <source>
        <dbReference type="Proteomes" id="UP001062846"/>
    </source>
</evidence>
<organism evidence="1 2">
    <name type="scientific">Rhododendron molle</name>
    <name type="common">Chinese azalea</name>
    <name type="synonym">Azalea mollis</name>
    <dbReference type="NCBI Taxonomy" id="49168"/>
    <lineage>
        <taxon>Eukaryota</taxon>
        <taxon>Viridiplantae</taxon>
        <taxon>Streptophyta</taxon>
        <taxon>Embryophyta</taxon>
        <taxon>Tracheophyta</taxon>
        <taxon>Spermatophyta</taxon>
        <taxon>Magnoliopsida</taxon>
        <taxon>eudicotyledons</taxon>
        <taxon>Gunneridae</taxon>
        <taxon>Pentapetalae</taxon>
        <taxon>asterids</taxon>
        <taxon>Ericales</taxon>
        <taxon>Ericaceae</taxon>
        <taxon>Ericoideae</taxon>
        <taxon>Rhodoreae</taxon>
        <taxon>Rhododendron</taxon>
    </lineage>
</organism>
<evidence type="ECO:0000313" key="1">
    <source>
        <dbReference type="EMBL" id="KAI8532888.1"/>
    </source>
</evidence>
<reference evidence="1" key="1">
    <citation type="submission" date="2022-02" db="EMBL/GenBank/DDBJ databases">
        <title>Plant Genome Project.</title>
        <authorList>
            <person name="Zhang R.-G."/>
        </authorList>
    </citation>
    <scope>NUCLEOTIDE SEQUENCE</scope>
    <source>
        <strain evidence="1">AT1</strain>
    </source>
</reference>
<gene>
    <name evidence="1" type="ORF">RHMOL_Rhmol11G0252400</name>
</gene>
<protein>
    <submittedName>
        <fullName evidence="1">Uncharacterized protein</fullName>
    </submittedName>
</protein>
<sequence length="124" mass="13670">MGATETTARPGFVETSPLQTVEIPKYGIFENIDSLRELAQMPQWTPEKTPRVATGFTYTIELLDNMAGGSWRNHIIAGAHRRFVLPQSLLSGGTTVDGESTDASPWPIRFEGQITRSETATMMV</sequence>
<comment type="caution">
    <text evidence="1">The sequence shown here is derived from an EMBL/GenBank/DDBJ whole genome shotgun (WGS) entry which is preliminary data.</text>
</comment>
<dbReference type="EMBL" id="CM046398">
    <property type="protein sequence ID" value="KAI8532888.1"/>
    <property type="molecule type" value="Genomic_DNA"/>
</dbReference>
<name>A0ACC0LXX1_RHOML</name>
<proteinExistence type="predicted"/>